<evidence type="ECO:0000256" key="1">
    <source>
        <dbReference type="SAM" id="MobiDB-lite"/>
    </source>
</evidence>
<dbReference type="InterPro" id="IPR005162">
    <property type="entry name" value="Retrotrans_gag_dom"/>
</dbReference>
<comment type="caution">
    <text evidence="3">The sequence shown here is derived from an EMBL/GenBank/DDBJ whole genome shotgun (WGS) entry which is preliminary data.</text>
</comment>
<name>A0A9P3PVZ0_LYOSH</name>
<evidence type="ECO:0000259" key="2">
    <source>
        <dbReference type="Pfam" id="PF03732"/>
    </source>
</evidence>
<organism evidence="3 4">
    <name type="scientific">Lyophyllum shimeji</name>
    <name type="common">Hon-shimeji</name>
    <name type="synonym">Tricholoma shimeji</name>
    <dbReference type="NCBI Taxonomy" id="47721"/>
    <lineage>
        <taxon>Eukaryota</taxon>
        <taxon>Fungi</taxon>
        <taxon>Dikarya</taxon>
        <taxon>Basidiomycota</taxon>
        <taxon>Agaricomycotina</taxon>
        <taxon>Agaricomycetes</taxon>
        <taxon>Agaricomycetidae</taxon>
        <taxon>Agaricales</taxon>
        <taxon>Tricholomatineae</taxon>
        <taxon>Lyophyllaceae</taxon>
        <taxon>Lyophyllum</taxon>
    </lineage>
</organism>
<keyword evidence="4" id="KW-1185">Reference proteome</keyword>
<feature type="region of interest" description="Disordered" evidence="1">
    <location>
        <begin position="59"/>
        <end position="108"/>
    </location>
</feature>
<evidence type="ECO:0000313" key="3">
    <source>
        <dbReference type="EMBL" id="GLB43972.1"/>
    </source>
</evidence>
<dbReference type="InterPro" id="IPR032567">
    <property type="entry name" value="RTL1-rel"/>
</dbReference>
<dbReference type="PANTHER" id="PTHR15503">
    <property type="entry name" value="LDOC1 RELATED"/>
    <property type="match status" value="1"/>
</dbReference>
<accession>A0A9P3PVZ0</accession>
<proteinExistence type="predicted"/>
<feature type="region of interest" description="Disordered" evidence="1">
    <location>
        <begin position="284"/>
        <end position="349"/>
    </location>
</feature>
<reference evidence="3" key="1">
    <citation type="submission" date="2022-07" db="EMBL/GenBank/DDBJ databases">
        <title>The genome of Lyophyllum shimeji provides insight into the initial evolution of ectomycorrhizal fungal genome.</title>
        <authorList>
            <person name="Kobayashi Y."/>
            <person name="Shibata T."/>
            <person name="Hirakawa H."/>
            <person name="Shigenobu S."/>
            <person name="Nishiyama T."/>
            <person name="Yamada A."/>
            <person name="Hasebe M."/>
            <person name="Kawaguchi M."/>
        </authorList>
    </citation>
    <scope>NUCLEOTIDE SEQUENCE</scope>
    <source>
        <strain evidence="3">AT787</strain>
    </source>
</reference>
<protein>
    <recommendedName>
        <fullName evidence="2">Retrotransposon gag domain-containing protein</fullName>
    </recommendedName>
</protein>
<dbReference type="AlphaFoldDB" id="A0A9P3PVZ0"/>
<dbReference type="Proteomes" id="UP001063166">
    <property type="component" value="Unassembled WGS sequence"/>
</dbReference>
<dbReference type="Pfam" id="PF03732">
    <property type="entry name" value="Retrotrans_gag"/>
    <property type="match status" value="1"/>
</dbReference>
<dbReference type="OrthoDB" id="3341476at2759"/>
<sequence>MQSGLDVAPQDPATNPEQEAWCRVTTVEARLEHQAGQLTEILNTFHELRLYVEQRATHTVPRDAGPTTGQPADAAQTPAHSDPLSAQSFTCGRDRLRPASPDSFDGEREKGRAFINSCDLYMSLTPDAFPDEQTRINWVLSYMKGGRAARFAARTLRYPNSHDGVPCFGTYAEFCTQFIAEFCPRDEKRKATTTFKTPAYHQGSRSVDEYINEFQDLAEEAQFPDGVQLVFRFRHGLDPRIEAKVANIVDGRPSDERVQEWIDVARLVDYNTRANQDFRSAVTKTRTAPPPVVRNPGTPAFRVLPAPPSRPVAAAPSAPPAPASRSLPPGVPINIDLSRQRSGTPIICR</sequence>
<gene>
    <name evidence="3" type="ORF">LshimejAT787_1501560</name>
</gene>
<dbReference type="EMBL" id="BRPK01000015">
    <property type="protein sequence ID" value="GLB43972.1"/>
    <property type="molecule type" value="Genomic_DNA"/>
</dbReference>
<evidence type="ECO:0000313" key="4">
    <source>
        <dbReference type="Proteomes" id="UP001063166"/>
    </source>
</evidence>
<dbReference type="PANTHER" id="PTHR15503:SF22">
    <property type="entry name" value="TRANSPOSON TY3-I GAG POLYPROTEIN"/>
    <property type="match status" value="1"/>
</dbReference>
<feature type="domain" description="Retrotransposon gag" evidence="2">
    <location>
        <begin position="164"/>
        <end position="238"/>
    </location>
</feature>